<keyword evidence="5" id="KW-0238">DNA-binding</keyword>
<reference evidence="8 9" key="1">
    <citation type="submission" date="2020-03" db="EMBL/GenBank/DDBJ databases">
        <title>Dissostichus mawsoni Genome sequencing and assembly.</title>
        <authorList>
            <person name="Park H."/>
        </authorList>
    </citation>
    <scope>NUCLEOTIDE SEQUENCE [LARGE SCALE GENOMIC DNA]</scope>
    <source>
        <strain evidence="8">DM0001</strain>
        <tissue evidence="8">Muscle</tissue>
    </source>
</reference>
<accession>A0A7J5XUZ3</accession>
<keyword evidence="4" id="KW-0862">Zinc</keyword>
<comment type="similarity">
    <text evidence="1">Belongs to the replication factor A protein 1 family.</text>
</comment>
<evidence type="ECO:0000256" key="5">
    <source>
        <dbReference type="ARBA" id="ARBA00023125"/>
    </source>
</evidence>
<evidence type="ECO:0000256" key="1">
    <source>
        <dbReference type="ARBA" id="ARBA00005690"/>
    </source>
</evidence>
<evidence type="ECO:0000313" key="9">
    <source>
        <dbReference type="Proteomes" id="UP000518266"/>
    </source>
</evidence>
<feature type="domain" description="OB" evidence="7">
    <location>
        <begin position="103"/>
        <end position="168"/>
    </location>
</feature>
<evidence type="ECO:0000259" key="7">
    <source>
        <dbReference type="Pfam" id="PF01336"/>
    </source>
</evidence>
<dbReference type="GO" id="GO:0003677">
    <property type="term" value="F:DNA binding"/>
    <property type="evidence" value="ECO:0007669"/>
    <property type="project" value="UniProtKB-KW"/>
</dbReference>
<dbReference type="InterPro" id="IPR004365">
    <property type="entry name" value="NA-bd_OB_tRNA"/>
</dbReference>
<keyword evidence="9" id="KW-1185">Reference proteome</keyword>
<dbReference type="OrthoDB" id="1751331at2759"/>
<evidence type="ECO:0000256" key="6">
    <source>
        <dbReference type="SAM" id="MobiDB-lite"/>
    </source>
</evidence>
<proteinExistence type="inferred from homology"/>
<dbReference type="Pfam" id="PF01336">
    <property type="entry name" value="tRNA_anti-codon"/>
    <property type="match status" value="1"/>
</dbReference>
<dbReference type="EMBL" id="JAAKFY010000020">
    <property type="protein sequence ID" value="KAF3840960.1"/>
    <property type="molecule type" value="Genomic_DNA"/>
</dbReference>
<dbReference type="FunFam" id="2.40.50.140:FF:000041">
    <property type="entry name" value="Replication protein A subunit"/>
    <property type="match status" value="1"/>
</dbReference>
<dbReference type="CDD" id="cd04474">
    <property type="entry name" value="RPA1_DBD_A"/>
    <property type="match status" value="1"/>
</dbReference>
<evidence type="ECO:0000256" key="2">
    <source>
        <dbReference type="ARBA" id="ARBA00022723"/>
    </source>
</evidence>
<dbReference type="Proteomes" id="UP000518266">
    <property type="component" value="Unassembled WGS sequence"/>
</dbReference>
<dbReference type="GO" id="GO:0008270">
    <property type="term" value="F:zinc ion binding"/>
    <property type="evidence" value="ECO:0007669"/>
    <property type="project" value="UniProtKB-KW"/>
</dbReference>
<name>A0A7J5XUZ3_DISMA</name>
<sequence>MKASPMKASPMEASPMKASPMKASPMEASPMEASPMKASPMKASPMEASPMKASPMKASPMEASPMKASPMKASPMEASTSKFSPMKTKVIPIAGLNPYQTKWTIRVRVTNKSSVRTWSNSRGDGRLFSFEVLDESGEIKVTAFNKEVDQFFSLVEQGKVYYITKATLKQLTNSSPH</sequence>
<evidence type="ECO:0000313" key="8">
    <source>
        <dbReference type="EMBL" id="KAF3840960.1"/>
    </source>
</evidence>
<feature type="region of interest" description="Disordered" evidence="6">
    <location>
        <begin position="1"/>
        <end position="82"/>
    </location>
</feature>
<dbReference type="Gene3D" id="2.40.50.140">
    <property type="entry name" value="Nucleic acid-binding proteins"/>
    <property type="match status" value="1"/>
</dbReference>
<dbReference type="SUPFAM" id="SSF50249">
    <property type="entry name" value="Nucleic acid-binding proteins"/>
    <property type="match status" value="1"/>
</dbReference>
<organism evidence="8 9">
    <name type="scientific">Dissostichus mawsoni</name>
    <name type="common">Antarctic cod</name>
    <dbReference type="NCBI Taxonomy" id="36200"/>
    <lineage>
        <taxon>Eukaryota</taxon>
        <taxon>Metazoa</taxon>
        <taxon>Chordata</taxon>
        <taxon>Craniata</taxon>
        <taxon>Vertebrata</taxon>
        <taxon>Euteleostomi</taxon>
        <taxon>Actinopterygii</taxon>
        <taxon>Neopterygii</taxon>
        <taxon>Teleostei</taxon>
        <taxon>Neoteleostei</taxon>
        <taxon>Acanthomorphata</taxon>
        <taxon>Eupercaria</taxon>
        <taxon>Perciformes</taxon>
        <taxon>Notothenioidei</taxon>
        <taxon>Nototheniidae</taxon>
        <taxon>Dissostichus</taxon>
    </lineage>
</organism>
<dbReference type="InterPro" id="IPR012340">
    <property type="entry name" value="NA-bd_OB-fold"/>
</dbReference>
<gene>
    <name evidence="8" type="ORF">F7725_006822</name>
</gene>
<evidence type="ECO:0000256" key="3">
    <source>
        <dbReference type="ARBA" id="ARBA00022771"/>
    </source>
</evidence>
<protein>
    <recommendedName>
        <fullName evidence="7">OB domain-containing protein</fullName>
    </recommendedName>
</protein>
<keyword evidence="3" id="KW-0863">Zinc-finger</keyword>
<evidence type="ECO:0000256" key="4">
    <source>
        <dbReference type="ARBA" id="ARBA00022833"/>
    </source>
</evidence>
<keyword evidence="2" id="KW-0479">Metal-binding</keyword>
<comment type="caution">
    <text evidence="8">The sequence shown here is derived from an EMBL/GenBank/DDBJ whole genome shotgun (WGS) entry which is preliminary data.</text>
</comment>
<dbReference type="AlphaFoldDB" id="A0A7J5XUZ3"/>